<evidence type="ECO:0000256" key="14">
    <source>
        <dbReference type="ARBA" id="ARBA00022840"/>
    </source>
</evidence>
<dbReference type="InterPro" id="IPR001455">
    <property type="entry name" value="TusA-like"/>
</dbReference>
<dbReference type="FunFam" id="3.30.200.20:FF:000148">
    <property type="entry name" value="Serine/threonine-protein kinase RIO1"/>
    <property type="match status" value="1"/>
</dbReference>
<feature type="compositionally biased region" description="Basic and acidic residues" evidence="19">
    <location>
        <begin position="357"/>
        <end position="368"/>
    </location>
</feature>
<accession>A0A0H5RQY8</accession>
<organism evidence="21">
    <name type="scientific">Spongospora subterranea</name>
    <dbReference type="NCBI Taxonomy" id="70186"/>
    <lineage>
        <taxon>Eukaryota</taxon>
        <taxon>Sar</taxon>
        <taxon>Rhizaria</taxon>
        <taxon>Endomyxa</taxon>
        <taxon>Phytomyxea</taxon>
        <taxon>Plasmodiophorida</taxon>
        <taxon>Plasmodiophoridae</taxon>
        <taxon>Spongospora</taxon>
    </lineage>
</organism>
<evidence type="ECO:0000256" key="12">
    <source>
        <dbReference type="ARBA" id="ARBA00022777"/>
    </source>
</evidence>
<evidence type="ECO:0000256" key="15">
    <source>
        <dbReference type="ARBA" id="ARBA00022842"/>
    </source>
</evidence>
<dbReference type="GO" id="GO:0042254">
    <property type="term" value="P:ribosome biogenesis"/>
    <property type="evidence" value="ECO:0007669"/>
    <property type="project" value="UniProtKB-KW"/>
</dbReference>
<keyword evidence="10" id="KW-0479">Metal-binding</keyword>
<feature type="compositionally biased region" description="Basic and acidic residues" evidence="19">
    <location>
        <begin position="376"/>
        <end position="386"/>
    </location>
</feature>
<evidence type="ECO:0000256" key="3">
    <source>
        <dbReference type="ARBA" id="ARBA00009196"/>
    </source>
</evidence>
<dbReference type="Gene3D" id="1.10.510.10">
    <property type="entry name" value="Transferase(Phosphotransferase) domain 1"/>
    <property type="match status" value="1"/>
</dbReference>
<keyword evidence="8" id="KW-0723">Serine/threonine-protein kinase</keyword>
<evidence type="ECO:0000256" key="17">
    <source>
        <dbReference type="ARBA" id="ARBA00048679"/>
    </source>
</evidence>
<proteinExistence type="inferred from homology"/>
<evidence type="ECO:0000256" key="16">
    <source>
        <dbReference type="ARBA" id="ARBA00047899"/>
    </source>
</evidence>
<dbReference type="Pfam" id="PF01163">
    <property type="entry name" value="RIO1"/>
    <property type="match status" value="1"/>
</dbReference>
<dbReference type="PANTHER" id="PTHR45723">
    <property type="entry name" value="SERINE/THREONINE-PROTEIN KINASE RIO1"/>
    <property type="match status" value="1"/>
</dbReference>
<reference evidence="21" key="1">
    <citation type="submission" date="2015-04" db="EMBL/GenBank/DDBJ databases">
        <title>The genome sequence of the plant pathogenic Rhizarian Plasmodiophora brassicae reveals insights in its biotrophic life cycle and the origin of chitin synthesis.</title>
        <authorList>
            <person name="Schwelm A."/>
            <person name="Fogelqvist J."/>
            <person name="Knaust A."/>
            <person name="Julke S."/>
            <person name="Lilja T."/>
            <person name="Dhandapani V."/>
            <person name="Bonilla-Rosso G."/>
            <person name="Karlsson M."/>
            <person name="Shevchenko A."/>
            <person name="Choi S.R."/>
            <person name="Kim H.G."/>
            <person name="Park J.Y."/>
            <person name="Lim Y.P."/>
            <person name="Ludwig-Muller J."/>
            <person name="Dixelius C."/>
        </authorList>
    </citation>
    <scope>NUCLEOTIDE SEQUENCE</scope>
    <source>
        <tissue evidence="21">Potato root galls</tissue>
    </source>
</reference>
<feature type="region of interest" description="Disordered" evidence="19">
    <location>
        <begin position="329"/>
        <end position="409"/>
    </location>
</feature>
<dbReference type="Gene3D" id="3.30.200.20">
    <property type="entry name" value="Phosphorylase Kinase, domain 1"/>
    <property type="match status" value="1"/>
</dbReference>
<keyword evidence="11" id="KW-0547">Nucleotide-binding</keyword>
<keyword evidence="6" id="KW-0963">Cytoplasm</keyword>
<dbReference type="InterPro" id="IPR011009">
    <property type="entry name" value="Kinase-like_dom_sf"/>
</dbReference>
<evidence type="ECO:0000256" key="8">
    <source>
        <dbReference type="ARBA" id="ARBA00022527"/>
    </source>
</evidence>
<dbReference type="AlphaFoldDB" id="A0A0H5RQY8"/>
<comment type="catalytic activity">
    <reaction evidence="17">
        <text>L-seryl-[protein] + ATP = O-phospho-L-seryl-[protein] + ADP + H(+)</text>
        <dbReference type="Rhea" id="RHEA:17989"/>
        <dbReference type="Rhea" id="RHEA-COMP:9863"/>
        <dbReference type="Rhea" id="RHEA-COMP:11604"/>
        <dbReference type="ChEBI" id="CHEBI:15378"/>
        <dbReference type="ChEBI" id="CHEBI:29999"/>
        <dbReference type="ChEBI" id="CHEBI:30616"/>
        <dbReference type="ChEBI" id="CHEBI:83421"/>
        <dbReference type="ChEBI" id="CHEBI:456216"/>
        <dbReference type="EC" id="2.7.11.1"/>
    </reaction>
</comment>
<feature type="compositionally biased region" description="Basic residues" evidence="19">
    <location>
        <begin position="387"/>
        <end position="409"/>
    </location>
</feature>
<sequence>MGIDDDDDNVEDVACGTMSVSGGNMGLGITREDRATTDQCIDRRVRLILFRLLNNGTIQGIGGCISTGKEANVYAAVSPEQERLAVKIYKSAILVFKDRQKYVIGEHRMRGGTVRPGNNLNMVVQWAEKEMRNLLRLNKAGIPCPRPIVLRKNVLVMTLVGEGEDAAPRLKDACVTPTLAMTLYRRLIVIMHAIYHDCRLVHADLSEYNILVHDGEPYIIDVSQSVERDHPMAFDFLRIDCRNVTAFFKKKGVDCLSIRTLFEFVVDESLVSSDDVERRIDELNQMEQDQDDDIVWEQTTVPRTLDELWDWDGDGARKEIGDSSALSSALKRMVVGSDEEESDETDDDSDDDEEKEWEDRPEGPDKAQRRAMRKAAKAEVKEEKRESRKYKMKKKVKQRSIKVSQRNRH</sequence>
<evidence type="ECO:0000256" key="19">
    <source>
        <dbReference type="SAM" id="MobiDB-lite"/>
    </source>
</evidence>
<comment type="catalytic activity">
    <reaction evidence="16">
        <text>L-threonyl-[protein] + ATP = O-phospho-L-threonyl-[protein] + ADP + H(+)</text>
        <dbReference type="Rhea" id="RHEA:46608"/>
        <dbReference type="Rhea" id="RHEA-COMP:11060"/>
        <dbReference type="Rhea" id="RHEA-COMP:11605"/>
        <dbReference type="ChEBI" id="CHEBI:15378"/>
        <dbReference type="ChEBI" id="CHEBI:30013"/>
        <dbReference type="ChEBI" id="CHEBI:30616"/>
        <dbReference type="ChEBI" id="CHEBI:61977"/>
        <dbReference type="ChEBI" id="CHEBI:456216"/>
        <dbReference type="EC" id="2.7.11.1"/>
    </reaction>
</comment>
<comment type="cofactor">
    <cofactor evidence="1">
        <name>Mg(2+)</name>
        <dbReference type="ChEBI" id="CHEBI:18420"/>
    </cofactor>
</comment>
<evidence type="ECO:0000256" key="7">
    <source>
        <dbReference type="ARBA" id="ARBA00022517"/>
    </source>
</evidence>
<evidence type="ECO:0000256" key="5">
    <source>
        <dbReference type="ARBA" id="ARBA00016038"/>
    </source>
</evidence>
<evidence type="ECO:0000256" key="13">
    <source>
        <dbReference type="ARBA" id="ARBA00022801"/>
    </source>
</evidence>
<dbReference type="GO" id="GO:0005737">
    <property type="term" value="C:cytoplasm"/>
    <property type="evidence" value="ECO:0007669"/>
    <property type="project" value="UniProtKB-SubCell"/>
</dbReference>
<dbReference type="GO" id="GO:0005524">
    <property type="term" value="F:ATP binding"/>
    <property type="evidence" value="ECO:0007669"/>
    <property type="project" value="UniProtKB-KW"/>
</dbReference>
<evidence type="ECO:0000259" key="20">
    <source>
        <dbReference type="PROSITE" id="PS01148"/>
    </source>
</evidence>
<dbReference type="GO" id="GO:0004674">
    <property type="term" value="F:protein serine/threonine kinase activity"/>
    <property type="evidence" value="ECO:0007669"/>
    <property type="project" value="UniProtKB-KW"/>
</dbReference>
<dbReference type="EMBL" id="HACM01010692">
    <property type="protein sequence ID" value="CRZ11134.1"/>
    <property type="molecule type" value="Transcribed_RNA"/>
</dbReference>
<feature type="compositionally biased region" description="Acidic residues" evidence="19">
    <location>
        <begin position="337"/>
        <end position="356"/>
    </location>
</feature>
<evidence type="ECO:0000256" key="6">
    <source>
        <dbReference type="ARBA" id="ARBA00022490"/>
    </source>
</evidence>
<comment type="subcellular location">
    <subcellularLocation>
        <location evidence="2">Cytoplasm</location>
    </subcellularLocation>
</comment>
<keyword evidence="9" id="KW-0808">Transferase</keyword>
<keyword evidence="13" id="KW-0378">Hydrolase</keyword>
<dbReference type="GO" id="GO:0046872">
    <property type="term" value="F:metal ion binding"/>
    <property type="evidence" value="ECO:0007669"/>
    <property type="project" value="UniProtKB-KW"/>
</dbReference>
<dbReference type="GO" id="GO:0016787">
    <property type="term" value="F:hydrolase activity"/>
    <property type="evidence" value="ECO:0007669"/>
    <property type="project" value="UniProtKB-KW"/>
</dbReference>
<dbReference type="InterPro" id="IPR018935">
    <property type="entry name" value="RIO_kinase_CS"/>
</dbReference>
<dbReference type="PROSITE" id="PS01245">
    <property type="entry name" value="RIO1"/>
    <property type="match status" value="1"/>
</dbReference>
<evidence type="ECO:0000256" key="10">
    <source>
        <dbReference type="ARBA" id="ARBA00022723"/>
    </source>
</evidence>
<evidence type="ECO:0000256" key="9">
    <source>
        <dbReference type="ARBA" id="ARBA00022679"/>
    </source>
</evidence>
<dbReference type="CDD" id="cd05147">
    <property type="entry name" value="RIO1_euk"/>
    <property type="match status" value="1"/>
</dbReference>
<evidence type="ECO:0000256" key="11">
    <source>
        <dbReference type="ARBA" id="ARBA00022741"/>
    </source>
</evidence>
<evidence type="ECO:0000313" key="21">
    <source>
        <dbReference type="EMBL" id="CRZ11134.1"/>
    </source>
</evidence>
<evidence type="ECO:0000256" key="18">
    <source>
        <dbReference type="ARBA" id="ARBA00068838"/>
    </source>
</evidence>
<keyword evidence="14" id="KW-0067">ATP-binding</keyword>
<protein>
    <recommendedName>
        <fullName evidence="5">Serine/threonine-protein kinase RIO1</fullName>
        <ecNumber evidence="4">2.7.11.1</ecNumber>
    </recommendedName>
    <alternativeName>
        <fullName evidence="18">Serine/threonine-protein kinase rio1</fullName>
    </alternativeName>
</protein>
<evidence type="ECO:0000256" key="2">
    <source>
        <dbReference type="ARBA" id="ARBA00004496"/>
    </source>
</evidence>
<dbReference type="InterPro" id="IPR000687">
    <property type="entry name" value="RIO_kinase"/>
</dbReference>
<name>A0A0H5RQY8_9EUKA</name>
<dbReference type="InterPro" id="IPR051272">
    <property type="entry name" value="RIO-type_Ser/Thr_kinase"/>
</dbReference>
<dbReference type="InterPro" id="IPR018934">
    <property type="entry name" value="RIO_dom"/>
</dbReference>
<keyword evidence="12" id="KW-0418">Kinase</keyword>
<comment type="similarity">
    <text evidence="3">Belongs to the protein kinase superfamily. RIO-type Ser/Thr kinase family.</text>
</comment>
<dbReference type="SMART" id="SM00090">
    <property type="entry name" value="RIO"/>
    <property type="match status" value="1"/>
</dbReference>
<evidence type="ECO:0000256" key="1">
    <source>
        <dbReference type="ARBA" id="ARBA00001946"/>
    </source>
</evidence>
<dbReference type="PROSITE" id="PS01148">
    <property type="entry name" value="UPF0033"/>
    <property type="match status" value="1"/>
</dbReference>
<feature type="domain" description="UPF0033" evidence="20">
    <location>
        <begin position="137"/>
        <end position="161"/>
    </location>
</feature>
<keyword evidence="15" id="KW-0460">Magnesium</keyword>
<keyword evidence="7" id="KW-0690">Ribosome biogenesis</keyword>
<dbReference type="EC" id="2.7.11.1" evidence="4"/>
<dbReference type="SUPFAM" id="SSF56112">
    <property type="entry name" value="Protein kinase-like (PK-like)"/>
    <property type="match status" value="1"/>
</dbReference>
<evidence type="ECO:0000256" key="4">
    <source>
        <dbReference type="ARBA" id="ARBA00012513"/>
    </source>
</evidence>